<proteinExistence type="predicted"/>
<dbReference type="InterPro" id="IPR028096">
    <property type="entry name" value="EfeO_Cupredoxin"/>
</dbReference>
<dbReference type="PANTHER" id="PTHR36507">
    <property type="entry name" value="BLL1555 PROTEIN"/>
    <property type="match status" value="1"/>
</dbReference>
<evidence type="ECO:0000313" key="4">
    <source>
        <dbReference type="EMBL" id="EIM93793.1"/>
    </source>
</evidence>
<dbReference type="PANTHER" id="PTHR36507:SF1">
    <property type="entry name" value="BLL1555 PROTEIN"/>
    <property type="match status" value="1"/>
</dbReference>
<keyword evidence="2" id="KW-0732">Signal</keyword>
<organism evidence="4 5">
    <name type="scientific">Paraburkholderia hospita</name>
    <dbReference type="NCBI Taxonomy" id="169430"/>
    <lineage>
        <taxon>Bacteria</taxon>
        <taxon>Pseudomonadati</taxon>
        <taxon>Pseudomonadota</taxon>
        <taxon>Betaproteobacteria</taxon>
        <taxon>Burkholderiales</taxon>
        <taxon>Burkholderiaceae</taxon>
        <taxon>Paraburkholderia</taxon>
    </lineage>
</organism>
<dbReference type="CDD" id="cd13921">
    <property type="entry name" value="Amicyanin"/>
    <property type="match status" value="1"/>
</dbReference>
<gene>
    <name evidence="4" type="ORF">WQE_47144</name>
</gene>
<evidence type="ECO:0000313" key="5">
    <source>
        <dbReference type="Proteomes" id="UP000004980"/>
    </source>
</evidence>
<dbReference type="PROSITE" id="PS51257">
    <property type="entry name" value="PROKAR_LIPOPROTEIN"/>
    <property type="match status" value="1"/>
</dbReference>
<evidence type="ECO:0000259" key="3">
    <source>
        <dbReference type="Pfam" id="PF13473"/>
    </source>
</evidence>
<dbReference type="RefSeq" id="WP_009770935.1">
    <property type="nucleotide sequence ID" value="NZ_AKAU01000292.1"/>
</dbReference>
<dbReference type="SUPFAM" id="SSF49503">
    <property type="entry name" value="Cupredoxins"/>
    <property type="match status" value="1"/>
</dbReference>
<name>A0ABN0F5M9_9BURK</name>
<accession>A0ABN0F5M9</accession>
<sequence>MRRKPRTSGLWLACALLACSCFAAAGDLDESPRHHVIIIEGMRFNPPTLTVHRGDRITWVNKDLFPHTATANSKAFDSHSVASNASWSYTAHRSGSYAYVCRFHPTMHGNLIVQ</sequence>
<dbReference type="InterPro" id="IPR035668">
    <property type="entry name" value="Amicyanin"/>
</dbReference>
<feature type="signal peptide" evidence="2">
    <location>
        <begin position="1"/>
        <end position="25"/>
    </location>
</feature>
<feature type="domain" description="EfeO-type cupredoxin-like" evidence="3">
    <location>
        <begin position="15"/>
        <end position="113"/>
    </location>
</feature>
<comment type="caution">
    <text evidence="4">The sequence shown here is derived from an EMBL/GenBank/DDBJ whole genome shotgun (WGS) entry which is preliminary data.</text>
</comment>
<dbReference type="InterPro" id="IPR052721">
    <property type="entry name" value="ET_Amicyanin"/>
</dbReference>
<dbReference type="InterPro" id="IPR008972">
    <property type="entry name" value="Cupredoxin"/>
</dbReference>
<evidence type="ECO:0000256" key="2">
    <source>
        <dbReference type="SAM" id="SignalP"/>
    </source>
</evidence>
<comment type="subcellular location">
    <subcellularLocation>
        <location evidence="1">Periplasm</location>
    </subcellularLocation>
</comment>
<protein>
    <submittedName>
        <fullName evidence="4">Blue (Type 1) copper domain-containing protein</fullName>
    </submittedName>
</protein>
<dbReference type="Pfam" id="PF13473">
    <property type="entry name" value="Cupredoxin_1"/>
    <property type="match status" value="1"/>
</dbReference>
<dbReference type="Proteomes" id="UP000004980">
    <property type="component" value="Unassembled WGS sequence"/>
</dbReference>
<reference evidence="4 5" key="1">
    <citation type="journal article" date="2012" name="J. Bacteriol.">
        <title>Draft Genome Sequence of the Soil Bacterium Burkholderia terrae Strain BS001, Which Interacts with Fungal Surface Structures.</title>
        <authorList>
            <person name="Nazir R."/>
            <person name="Hansen M.A."/>
            <person name="Sorensen S."/>
            <person name="van Elsas J.D."/>
        </authorList>
    </citation>
    <scope>NUCLEOTIDE SEQUENCE [LARGE SCALE GENOMIC DNA]</scope>
    <source>
        <strain evidence="4 5">BS001</strain>
    </source>
</reference>
<feature type="chain" id="PRO_5047394842" evidence="2">
    <location>
        <begin position="26"/>
        <end position="114"/>
    </location>
</feature>
<evidence type="ECO:0000256" key="1">
    <source>
        <dbReference type="ARBA" id="ARBA00004418"/>
    </source>
</evidence>
<dbReference type="Gene3D" id="2.60.40.420">
    <property type="entry name" value="Cupredoxins - blue copper proteins"/>
    <property type="match status" value="1"/>
</dbReference>
<dbReference type="EMBL" id="AKAU01000292">
    <property type="protein sequence ID" value="EIM93793.1"/>
    <property type="molecule type" value="Genomic_DNA"/>
</dbReference>
<keyword evidence="5" id="KW-1185">Reference proteome</keyword>